<keyword evidence="1" id="KW-0479">Metal-binding</keyword>
<dbReference type="SUPFAM" id="SSF57850">
    <property type="entry name" value="RING/U-box"/>
    <property type="match status" value="1"/>
</dbReference>
<evidence type="ECO:0000256" key="2">
    <source>
        <dbReference type="ARBA" id="ARBA00022771"/>
    </source>
</evidence>
<evidence type="ECO:0000256" key="7">
    <source>
        <dbReference type="SAM" id="MobiDB-lite"/>
    </source>
</evidence>
<evidence type="ECO:0000313" key="10">
    <source>
        <dbReference type="WBParaSite" id="HCON_00022350-00001"/>
    </source>
</evidence>
<dbReference type="PANTHER" id="PTHR22663:SF17">
    <property type="entry name" value="RING FINGER PROTEIN NARYA-RELATED"/>
    <property type="match status" value="1"/>
</dbReference>
<proteinExistence type="predicted"/>
<dbReference type="GO" id="GO:0007131">
    <property type="term" value="P:reciprocal meiotic recombination"/>
    <property type="evidence" value="ECO:0007669"/>
    <property type="project" value="InterPro"/>
</dbReference>
<dbReference type="GO" id="GO:0016925">
    <property type="term" value="P:protein sumoylation"/>
    <property type="evidence" value="ECO:0007669"/>
    <property type="project" value="TreeGrafter"/>
</dbReference>
<dbReference type="AlphaFoldDB" id="A0A7I4XWS1"/>
<feature type="region of interest" description="Disordered" evidence="7">
    <location>
        <begin position="257"/>
        <end position="284"/>
    </location>
</feature>
<dbReference type="Gene3D" id="3.30.40.10">
    <property type="entry name" value="Zinc/RING finger domain, C3HC4 (zinc finger)"/>
    <property type="match status" value="1"/>
</dbReference>
<dbReference type="Pfam" id="PF14634">
    <property type="entry name" value="zf-RING_5"/>
    <property type="match status" value="1"/>
</dbReference>
<keyword evidence="2 5" id="KW-0863">Zinc-finger</keyword>
<accession>A0A7I4XWS1</accession>
<keyword evidence="3" id="KW-0862">Zinc</keyword>
<reference evidence="10" key="1">
    <citation type="submission" date="2020-12" db="UniProtKB">
        <authorList>
            <consortium name="WormBaseParasite"/>
        </authorList>
    </citation>
    <scope>IDENTIFICATION</scope>
    <source>
        <strain evidence="10">MHco3</strain>
    </source>
</reference>
<protein>
    <submittedName>
        <fullName evidence="10">RING finger protein</fullName>
    </submittedName>
</protein>
<evidence type="ECO:0000256" key="3">
    <source>
        <dbReference type="ARBA" id="ARBA00022833"/>
    </source>
</evidence>
<dbReference type="GO" id="GO:0019789">
    <property type="term" value="F:SUMO transferase activity"/>
    <property type="evidence" value="ECO:0007669"/>
    <property type="project" value="InterPro"/>
</dbReference>
<evidence type="ECO:0000256" key="4">
    <source>
        <dbReference type="ARBA" id="ARBA00023254"/>
    </source>
</evidence>
<keyword evidence="6" id="KW-0175">Coiled coil</keyword>
<dbReference type="PROSITE" id="PS50089">
    <property type="entry name" value="ZF_RING_2"/>
    <property type="match status" value="1"/>
</dbReference>
<feature type="compositionally biased region" description="Low complexity" evidence="7">
    <location>
        <begin position="259"/>
        <end position="271"/>
    </location>
</feature>
<dbReference type="GO" id="GO:0007129">
    <property type="term" value="P:homologous chromosome pairing at meiosis"/>
    <property type="evidence" value="ECO:0007669"/>
    <property type="project" value="TreeGrafter"/>
</dbReference>
<feature type="coiled-coil region" evidence="6">
    <location>
        <begin position="137"/>
        <end position="164"/>
    </location>
</feature>
<dbReference type="Proteomes" id="UP000025227">
    <property type="component" value="Unplaced"/>
</dbReference>
<dbReference type="GO" id="GO:0000795">
    <property type="term" value="C:synaptonemal complex"/>
    <property type="evidence" value="ECO:0007669"/>
    <property type="project" value="InterPro"/>
</dbReference>
<name>A0A7I4XWS1_HAECO</name>
<evidence type="ECO:0000259" key="8">
    <source>
        <dbReference type="PROSITE" id="PS50089"/>
    </source>
</evidence>
<organism evidence="9 10">
    <name type="scientific">Haemonchus contortus</name>
    <name type="common">Barber pole worm</name>
    <dbReference type="NCBI Taxonomy" id="6289"/>
    <lineage>
        <taxon>Eukaryota</taxon>
        <taxon>Metazoa</taxon>
        <taxon>Ecdysozoa</taxon>
        <taxon>Nematoda</taxon>
        <taxon>Chromadorea</taxon>
        <taxon>Rhabditida</taxon>
        <taxon>Rhabditina</taxon>
        <taxon>Rhabditomorpha</taxon>
        <taxon>Strongyloidea</taxon>
        <taxon>Trichostrongylidae</taxon>
        <taxon>Haemonchus</taxon>
    </lineage>
</organism>
<dbReference type="OrthoDB" id="5864543at2759"/>
<dbReference type="PROSITE" id="PS00518">
    <property type="entry name" value="ZF_RING_1"/>
    <property type="match status" value="1"/>
</dbReference>
<dbReference type="GO" id="GO:0008270">
    <property type="term" value="F:zinc ion binding"/>
    <property type="evidence" value="ECO:0007669"/>
    <property type="project" value="UniProtKB-KW"/>
</dbReference>
<evidence type="ECO:0000313" key="9">
    <source>
        <dbReference type="Proteomes" id="UP000025227"/>
    </source>
</evidence>
<evidence type="ECO:0000256" key="1">
    <source>
        <dbReference type="ARBA" id="ARBA00022723"/>
    </source>
</evidence>
<dbReference type="InterPro" id="IPR042123">
    <property type="entry name" value="Zip3/RNF212-like"/>
</dbReference>
<dbReference type="PANTHER" id="PTHR22663">
    <property type="entry name" value="RING FINGER PROTEIN NARYA-RELATED"/>
    <property type="match status" value="1"/>
</dbReference>
<keyword evidence="9" id="KW-1185">Reference proteome</keyword>
<evidence type="ECO:0000256" key="5">
    <source>
        <dbReference type="PROSITE-ProRule" id="PRU00175"/>
    </source>
</evidence>
<dbReference type="InterPro" id="IPR013083">
    <property type="entry name" value="Znf_RING/FYVE/PHD"/>
</dbReference>
<feature type="domain" description="RING-type" evidence="8">
    <location>
        <begin position="7"/>
        <end position="50"/>
    </location>
</feature>
<dbReference type="WBParaSite" id="HCON_00022350-00001">
    <property type="protein sequence ID" value="HCON_00022350-00001"/>
    <property type="gene ID" value="HCON_00022350"/>
</dbReference>
<dbReference type="OMA" id="MANWNRT"/>
<sequence length="355" mass="39369">MADFVHCNSCYKQPSAQGDNTYFLTSCYHILCQNCLQKRAGEPTSCTVCKREVKAVEINSAMNRKLQDYFKAPKKLIAEKLALLKRKYDFQQTLVNSLLSHIKKQRTRFEQLAQYCQKQAKLTKDKEKEMADLREWINIAEVKMKENEQEKACLQKEIEDLKKMSARFGRTASYGTNIDRMFSDGRSISTDELMTTGNASLSGNFGVNDHTEQSVPSFLRTPSEMDVSSSIGSVAFHLASPQSSVNNSIVSEMTTPKMLGLPKKGPSSSGGNRHSSRMTPTGLDAQNPYAEVFSRSSSLQKYSNRAPTVKANAFSGVRSSLAGLSSKSPTTPGYVTTDSIIPRVNAPSSMARNNF</sequence>
<dbReference type="InterPro" id="IPR017907">
    <property type="entry name" value="Znf_RING_CS"/>
</dbReference>
<evidence type="ECO:0000256" key="6">
    <source>
        <dbReference type="SAM" id="Coils"/>
    </source>
</evidence>
<keyword evidence="4" id="KW-0469">Meiosis</keyword>
<dbReference type="InterPro" id="IPR001841">
    <property type="entry name" value="Znf_RING"/>
</dbReference>